<dbReference type="STRING" id="1156394.T0R176"/>
<organism evidence="19 20">
    <name type="scientific">Saprolegnia diclina (strain VS20)</name>
    <dbReference type="NCBI Taxonomy" id="1156394"/>
    <lineage>
        <taxon>Eukaryota</taxon>
        <taxon>Sar</taxon>
        <taxon>Stramenopiles</taxon>
        <taxon>Oomycota</taxon>
        <taxon>Saprolegniomycetes</taxon>
        <taxon>Saprolegniales</taxon>
        <taxon>Saprolegniaceae</taxon>
        <taxon>Saprolegnia</taxon>
    </lineage>
</organism>
<dbReference type="PANTHER" id="PTHR13872:SF1">
    <property type="entry name" value="DOLICHYL-DIPHOSPHOOLIGOSACCHARIDE--PROTEIN GLYCOSYLTRANSFERASE SUBUNIT STT3B"/>
    <property type="match status" value="1"/>
</dbReference>
<evidence type="ECO:0000256" key="11">
    <source>
        <dbReference type="ARBA" id="ARBA00022842"/>
    </source>
</evidence>
<evidence type="ECO:0000256" key="5">
    <source>
        <dbReference type="ARBA" id="ARBA00010810"/>
    </source>
</evidence>
<sequence>MARREKTAKASTDAPKVTWAPMAFRTSTSTTPGDRVFAGALLGAICVLAVAIRLFSVVKWGRVIHEYDPQFNFRTSKFLATNSFSEFLNWFDDRAWYPLGRVVGGTLYPGLMLISASVYRAMHFVGFPISILDVCVYFAPFFAAATAVATYGLATHITKEPRTGLLAAFFISIAPAYISRSVGGSYDNEGVAIFLLVLVFYLWVKSVDSGSMVDAALTAVAYFAMVLSWGGYVFLINVIPIHVLVLVFAGRYTPNLYIAYCTFYVLATILAMQVPFVGFNVIQKAECIGSHGVFGGLQVFAFGKYLQSHLSSSLSATQVRQLITTAGAGLVGLLALVALLLQLTGKLQWTGRSLTLLDPTYASKYIPIIASVSEHQPTSWAAFYMSFGPVLLVMPLGLYYTFASKRDELTPAALFLIVYSTLSWYFAGIMNRLVLTLAPAACVVAAIGVSGLLDRVFFVMKRDEHESVMDASGFFNEDDDIKADKLQKIRDAQRLHPNAMPEGDDAVADLFSFTYSAVYLEPQTLPERKSPGMIMAFVGAATMLLMWQLFHCSSISSKAYSSTSLVHEQVNRTTWEFTVHDDFREAFAWLRHNTPEDARVLSWWDYGYQISSLANRTVLVDNNTWNNTHIATVGRVFGSTEEEAMPILQSLDVDYVLLLFGGVSAFDGDDLDKFPWFLRIAQGVFPESVDIGRFEVNGGVQVTPGATEAMEQCVLYKLSYYRFEGVTPEYKQPPGYDTNRNARVRSTPIDLTHFDEVFTSNGWIVRIFQVKKHLLQ</sequence>
<dbReference type="InterPro" id="IPR003674">
    <property type="entry name" value="Oligo_trans_STT3"/>
</dbReference>
<proteinExistence type="inferred from homology"/>
<feature type="transmembrane region" description="Helical" evidence="16">
    <location>
        <begin position="186"/>
        <end position="204"/>
    </location>
</feature>
<feature type="transmembrane region" description="Helical" evidence="16">
    <location>
        <begin position="216"/>
        <end position="249"/>
    </location>
</feature>
<dbReference type="VEuPathDB" id="FungiDB:SDRG_02705"/>
<dbReference type="OrthoDB" id="10261066at2759"/>
<dbReference type="UniPathway" id="UPA00378"/>
<feature type="transmembrane region" description="Helical" evidence="16">
    <location>
        <begin position="288"/>
        <end position="307"/>
    </location>
</feature>
<dbReference type="GO" id="GO:0004579">
    <property type="term" value="F:dolichyl-diphosphooligosaccharide-protein glycotransferase activity"/>
    <property type="evidence" value="ECO:0007669"/>
    <property type="project" value="UniProtKB-EC"/>
</dbReference>
<feature type="transmembrane region" description="Helical" evidence="16">
    <location>
        <begin position="36"/>
        <end position="55"/>
    </location>
</feature>
<evidence type="ECO:0000259" key="17">
    <source>
        <dbReference type="Pfam" id="PF02516"/>
    </source>
</evidence>
<reference evidence="19 20" key="1">
    <citation type="submission" date="2012-04" db="EMBL/GenBank/DDBJ databases">
        <title>The Genome Sequence of Saprolegnia declina VS20.</title>
        <authorList>
            <consortium name="The Broad Institute Genome Sequencing Platform"/>
            <person name="Russ C."/>
            <person name="Nusbaum C."/>
            <person name="Tyler B."/>
            <person name="van West P."/>
            <person name="Dieguez-Uribeondo J."/>
            <person name="de Bruijn I."/>
            <person name="Tripathy S."/>
            <person name="Jiang R."/>
            <person name="Young S.K."/>
            <person name="Zeng Q."/>
            <person name="Gargeya S."/>
            <person name="Fitzgerald M."/>
            <person name="Haas B."/>
            <person name="Abouelleil A."/>
            <person name="Alvarado L."/>
            <person name="Arachchi H.M."/>
            <person name="Berlin A."/>
            <person name="Chapman S.B."/>
            <person name="Goldberg J."/>
            <person name="Griggs A."/>
            <person name="Gujja S."/>
            <person name="Hansen M."/>
            <person name="Howarth C."/>
            <person name="Imamovic A."/>
            <person name="Larimer J."/>
            <person name="McCowen C."/>
            <person name="Montmayeur A."/>
            <person name="Murphy C."/>
            <person name="Neiman D."/>
            <person name="Pearson M."/>
            <person name="Priest M."/>
            <person name="Roberts A."/>
            <person name="Saif S."/>
            <person name="Shea T."/>
            <person name="Sisk P."/>
            <person name="Sykes S."/>
            <person name="Wortman J."/>
            <person name="Nusbaum C."/>
            <person name="Birren B."/>
        </authorList>
    </citation>
    <scope>NUCLEOTIDE SEQUENCE [LARGE SCALE GENOMIC DNA]</scope>
    <source>
        <strain evidence="19 20">VS20</strain>
    </source>
</reference>
<feature type="transmembrane region" description="Helical" evidence="16">
    <location>
        <begin position="319"/>
        <end position="341"/>
    </location>
</feature>
<evidence type="ECO:0000256" key="10">
    <source>
        <dbReference type="ARBA" id="ARBA00022723"/>
    </source>
</evidence>
<evidence type="ECO:0000256" key="4">
    <source>
        <dbReference type="ARBA" id="ARBA00004922"/>
    </source>
</evidence>
<keyword evidence="13 16" id="KW-0472">Membrane</keyword>
<accession>T0R176</accession>
<evidence type="ECO:0000256" key="8">
    <source>
        <dbReference type="ARBA" id="ARBA00022679"/>
    </source>
</evidence>
<dbReference type="OMA" id="TKELWSP"/>
<dbReference type="GO" id="GO:0016020">
    <property type="term" value="C:membrane"/>
    <property type="evidence" value="ECO:0007669"/>
    <property type="project" value="InterPro"/>
</dbReference>
<dbReference type="EMBL" id="JH767137">
    <property type="protein sequence ID" value="EQC40050.1"/>
    <property type="molecule type" value="Genomic_DNA"/>
</dbReference>
<dbReference type="InterPro" id="IPR048307">
    <property type="entry name" value="STT3_N"/>
</dbReference>
<evidence type="ECO:0000256" key="7">
    <source>
        <dbReference type="ARBA" id="ARBA00022676"/>
    </source>
</evidence>
<dbReference type="eggNOG" id="KOG2292">
    <property type="taxonomic scope" value="Eukaryota"/>
</dbReference>
<feature type="transmembrane region" description="Helical" evidence="16">
    <location>
        <begin position="409"/>
        <end position="427"/>
    </location>
</feature>
<evidence type="ECO:0000256" key="16">
    <source>
        <dbReference type="SAM" id="Phobius"/>
    </source>
</evidence>
<comment type="subcellular location">
    <subcellularLocation>
        <location evidence="3">Endomembrane system</location>
        <topology evidence="3">Multi-pass membrane protein</topology>
    </subcellularLocation>
</comment>
<feature type="domain" description="Oligosaccharyl transferase STT3 N-terminal" evidence="17">
    <location>
        <begin position="42"/>
        <end position="444"/>
    </location>
</feature>
<keyword evidence="12 16" id="KW-1133">Transmembrane helix</keyword>
<dbReference type="Proteomes" id="UP000030762">
    <property type="component" value="Unassembled WGS sequence"/>
</dbReference>
<evidence type="ECO:0000256" key="14">
    <source>
        <dbReference type="ARBA" id="ARBA00023211"/>
    </source>
</evidence>
<feature type="transmembrane region" description="Helical" evidence="16">
    <location>
        <begin position="433"/>
        <end position="453"/>
    </location>
</feature>
<comment type="pathway">
    <text evidence="4">Protein modification; protein glycosylation.</text>
</comment>
<dbReference type="AlphaFoldDB" id="T0R176"/>
<evidence type="ECO:0000256" key="2">
    <source>
        <dbReference type="ARBA" id="ARBA00001946"/>
    </source>
</evidence>
<keyword evidence="7" id="KW-0328">Glycosyltransferase</keyword>
<feature type="transmembrane region" description="Helical" evidence="16">
    <location>
        <begin position="163"/>
        <end position="179"/>
    </location>
</feature>
<evidence type="ECO:0000256" key="1">
    <source>
        <dbReference type="ARBA" id="ARBA00001936"/>
    </source>
</evidence>
<dbReference type="PANTHER" id="PTHR13872">
    <property type="entry name" value="DOLICHYL-DIPHOSPHOOLIGOSACCHARIDE--PROTEIN GLYCOSYLTRANSFERASE SUBUNIT"/>
    <property type="match status" value="1"/>
</dbReference>
<keyword evidence="8" id="KW-0808">Transferase</keyword>
<keyword evidence="11" id="KW-0460">Magnesium</keyword>
<name>T0R176_SAPDV</name>
<evidence type="ECO:0000256" key="9">
    <source>
        <dbReference type="ARBA" id="ARBA00022692"/>
    </source>
</evidence>
<gene>
    <name evidence="19" type="ORF">SDRG_02705</name>
</gene>
<evidence type="ECO:0000313" key="19">
    <source>
        <dbReference type="EMBL" id="EQC40050.1"/>
    </source>
</evidence>
<feature type="transmembrane region" description="Helical" evidence="16">
    <location>
        <begin position="381"/>
        <end position="402"/>
    </location>
</feature>
<feature type="transmembrane region" description="Helical" evidence="16">
    <location>
        <begin position="131"/>
        <end position="151"/>
    </location>
</feature>
<keyword evidence="20" id="KW-1185">Reference proteome</keyword>
<feature type="transmembrane region" description="Helical" evidence="16">
    <location>
        <begin position="532"/>
        <end position="550"/>
    </location>
</feature>
<dbReference type="Pfam" id="PF21436">
    <property type="entry name" value="STT3-PglB_core"/>
    <property type="match status" value="1"/>
</dbReference>
<evidence type="ECO:0000313" key="20">
    <source>
        <dbReference type="Proteomes" id="UP000030762"/>
    </source>
</evidence>
<feature type="transmembrane region" description="Helical" evidence="16">
    <location>
        <begin position="256"/>
        <end position="276"/>
    </location>
</feature>
<evidence type="ECO:0000256" key="3">
    <source>
        <dbReference type="ARBA" id="ARBA00004127"/>
    </source>
</evidence>
<comment type="cofactor">
    <cofactor evidence="1">
        <name>Mn(2+)</name>
        <dbReference type="ChEBI" id="CHEBI:29035"/>
    </cofactor>
</comment>
<dbReference type="InParanoid" id="T0R176"/>
<dbReference type="GeneID" id="19943432"/>
<comment type="catalytic activity">
    <reaction evidence="15">
        <text>a di-trans,poly-cis-dolichyl diphosphooligosaccharide + L-asparaginyl-[protein] = N(4)-(oligosaccharide-(1-&gt;4)-N-acetyl-beta-D-glucosaminyl-(1-&gt;4)-N-acetyl-beta-D-glucosaminyl)-L-asparaginyl-[protein] + a di-trans,poly-cis-dolichyl diphosphate + H(+)</text>
        <dbReference type="Rhea" id="RHEA:22980"/>
        <dbReference type="Rhea" id="RHEA-COMP:12804"/>
        <dbReference type="Rhea" id="RHEA-COMP:12805"/>
        <dbReference type="Rhea" id="RHEA-COMP:19506"/>
        <dbReference type="Rhea" id="RHEA-COMP:19509"/>
        <dbReference type="ChEBI" id="CHEBI:15378"/>
        <dbReference type="ChEBI" id="CHEBI:50347"/>
        <dbReference type="ChEBI" id="CHEBI:57497"/>
        <dbReference type="ChEBI" id="CHEBI:57570"/>
        <dbReference type="ChEBI" id="CHEBI:132529"/>
        <dbReference type="EC" id="2.4.99.18"/>
    </reaction>
</comment>
<comment type="cofactor">
    <cofactor evidence="2">
        <name>Mg(2+)</name>
        <dbReference type="ChEBI" id="CHEBI:18420"/>
    </cofactor>
</comment>
<keyword evidence="9 16" id="KW-0812">Transmembrane</keyword>
<evidence type="ECO:0000256" key="12">
    <source>
        <dbReference type="ARBA" id="ARBA00022989"/>
    </source>
</evidence>
<protein>
    <recommendedName>
        <fullName evidence="6">dolichyl-diphosphooligosaccharide--protein glycotransferase</fullName>
        <ecNumber evidence="6">2.4.99.18</ecNumber>
    </recommendedName>
</protein>
<evidence type="ECO:0000259" key="18">
    <source>
        <dbReference type="Pfam" id="PF21436"/>
    </source>
</evidence>
<feature type="transmembrane region" description="Helical" evidence="16">
    <location>
        <begin position="95"/>
        <end position="119"/>
    </location>
</feature>
<dbReference type="FunCoup" id="T0R176">
    <property type="interactions" value="505"/>
</dbReference>
<dbReference type="EC" id="2.4.99.18" evidence="6"/>
<dbReference type="Gene3D" id="3.40.50.12610">
    <property type="match status" value="1"/>
</dbReference>
<feature type="domain" description="STT3/PglB/AglB core" evidence="18">
    <location>
        <begin position="599"/>
        <end position="656"/>
    </location>
</feature>
<dbReference type="GO" id="GO:0046872">
    <property type="term" value="F:metal ion binding"/>
    <property type="evidence" value="ECO:0007669"/>
    <property type="project" value="UniProtKB-KW"/>
</dbReference>
<keyword evidence="10" id="KW-0479">Metal-binding</keyword>
<dbReference type="GO" id="GO:0012505">
    <property type="term" value="C:endomembrane system"/>
    <property type="evidence" value="ECO:0007669"/>
    <property type="project" value="UniProtKB-SubCell"/>
</dbReference>
<dbReference type="InterPro" id="IPR048999">
    <property type="entry name" value="STT3-PglB_core"/>
</dbReference>
<evidence type="ECO:0000256" key="6">
    <source>
        <dbReference type="ARBA" id="ARBA00012605"/>
    </source>
</evidence>
<evidence type="ECO:0000256" key="15">
    <source>
        <dbReference type="ARBA" id="ARBA00048829"/>
    </source>
</evidence>
<comment type="similarity">
    <text evidence="5">Belongs to the STT3 family.</text>
</comment>
<evidence type="ECO:0000256" key="13">
    <source>
        <dbReference type="ARBA" id="ARBA00023136"/>
    </source>
</evidence>
<dbReference type="Pfam" id="PF02516">
    <property type="entry name" value="STT3"/>
    <property type="match status" value="1"/>
</dbReference>
<dbReference type="RefSeq" id="XP_008606524.1">
    <property type="nucleotide sequence ID" value="XM_008608302.1"/>
</dbReference>
<keyword evidence="14" id="KW-0464">Manganese</keyword>